<dbReference type="EMBL" id="BAAAFI010000048">
    <property type="protein sequence ID" value="GAA0881007.1"/>
    <property type="molecule type" value="Genomic_DNA"/>
</dbReference>
<keyword evidence="2" id="KW-0479">Metal-binding</keyword>
<evidence type="ECO:0000313" key="6">
    <source>
        <dbReference type="EMBL" id="GAA0881007.1"/>
    </source>
</evidence>
<comment type="caution">
    <text evidence="6">The sequence shown here is derived from an EMBL/GenBank/DDBJ whole genome shotgun (WGS) entry which is preliminary data.</text>
</comment>
<accession>A0ABN1N500</accession>
<organism evidence="6 7">
    <name type="scientific">Algoriphagus jejuensis</name>
    <dbReference type="NCBI Taxonomy" id="419934"/>
    <lineage>
        <taxon>Bacteria</taxon>
        <taxon>Pseudomonadati</taxon>
        <taxon>Bacteroidota</taxon>
        <taxon>Cytophagia</taxon>
        <taxon>Cytophagales</taxon>
        <taxon>Cyclobacteriaceae</taxon>
        <taxon>Algoriphagus</taxon>
    </lineage>
</organism>
<evidence type="ECO:0000256" key="2">
    <source>
        <dbReference type="ARBA" id="ARBA00022723"/>
    </source>
</evidence>
<dbReference type="Pfam" id="PF02633">
    <property type="entry name" value="Creatininase"/>
    <property type="match status" value="1"/>
</dbReference>
<comment type="cofactor">
    <cofactor evidence="1">
        <name>Zn(2+)</name>
        <dbReference type="ChEBI" id="CHEBI:29105"/>
    </cofactor>
</comment>
<reference evidence="6 7" key="1">
    <citation type="journal article" date="2019" name="Int. J. Syst. Evol. Microbiol.">
        <title>The Global Catalogue of Microorganisms (GCM) 10K type strain sequencing project: providing services to taxonomists for standard genome sequencing and annotation.</title>
        <authorList>
            <consortium name="The Broad Institute Genomics Platform"/>
            <consortium name="The Broad Institute Genome Sequencing Center for Infectious Disease"/>
            <person name="Wu L."/>
            <person name="Ma J."/>
        </authorList>
    </citation>
    <scope>NUCLEOTIDE SEQUENCE [LARGE SCALE GENOMIC DNA]</scope>
    <source>
        <strain evidence="6 7">JCM 16112</strain>
    </source>
</reference>
<dbReference type="Proteomes" id="UP001500469">
    <property type="component" value="Unassembled WGS sequence"/>
</dbReference>
<gene>
    <name evidence="6" type="ORF">GCM10009119_39770</name>
</gene>
<keyword evidence="4" id="KW-0862">Zinc</keyword>
<keyword evidence="7" id="KW-1185">Reference proteome</keyword>
<dbReference type="InterPro" id="IPR003785">
    <property type="entry name" value="Creatininase/forma_Hydrolase"/>
</dbReference>
<evidence type="ECO:0000313" key="7">
    <source>
        <dbReference type="Proteomes" id="UP001500469"/>
    </source>
</evidence>
<keyword evidence="3" id="KW-0378">Hydrolase</keyword>
<evidence type="ECO:0000256" key="1">
    <source>
        <dbReference type="ARBA" id="ARBA00001947"/>
    </source>
</evidence>
<proteinExistence type="inferred from homology"/>
<sequence>MNLTPKIPHFFLNPKNNYMRPYILKEANWKDLKTFRYELAILPWGATEAHNYHMPYGTDVYEADGIAAEGARKAWENGSKVVVMPCIPFGVNTGQSDIYLDINLNPSTQLIILRDIIEVLNRQGLKKFLILNSHGGNNFQPMLRELGLKFPEMMLFTCNWFQALDKSKYFEEAGDHADEMETCLIQYLHPQLVLPLEESGAGAEKKSVIRGIREKWAWKEREWSEVSADTGIGNPKKASPEKGRRYFEDVTDKVAGLIQDICAAKPGELYR</sequence>
<evidence type="ECO:0000256" key="3">
    <source>
        <dbReference type="ARBA" id="ARBA00022801"/>
    </source>
</evidence>
<name>A0ABN1N500_9BACT</name>
<comment type="similarity">
    <text evidence="5">Belongs to the creatininase superfamily.</text>
</comment>
<dbReference type="PANTHER" id="PTHR35005:SF1">
    <property type="entry name" value="2-AMINO-5-FORMYLAMINO-6-RIBOSYLAMINOPYRIMIDIN-4(3H)-ONE 5'-MONOPHOSPHATE DEFORMYLASE"/>
    <property type="match status" value="1"/>
</dbReference>
<dbReference type="PANTHER" id="PTHR35005">
    <property type="entry name" value="3-DEHYDRO-SCYLLO-INOSOSE HYDROLASE"/>
    <property type="match status" value="1"/>
</dbReference>
<dbReference type="Gene3D" id="3.40.50.10310">
    <property type="entry name" value="Creatininase"/>
    <property type="match status" value="1"/>
</dbReference>
<evidence type="ECO:0000256" key="5">
    <source>
        <dbReference type="ARBA" id="ARBA00024029"/>
    </source>
</evidence>
<dbReference type="SUPFAM" id="SSF102215">
    <property type="entry name" value="Creatininase"/>
    <property type="match status" value="1"/>
</dbReference>
<dbReference type="InterPro" id="IPR024087">
    <property type="entry name" value="Creatininase-like_sf"/>
</dbReference>
<evidence type="ECO:0000256" key="4">
    <source>
        <dbReference type="ARBA" id="ARBA00022833"/>
    </source>
</evidence>
<protein>
    <submittedName>
        <fullName evidence="6">Creatininase family protein</fullName>
    </submittedName>
</protein>